<evidence type="ECO:0000313" key="3">
    <source>
        <dbReference type="EMBL" id="EMA61769.1"/>
    </source>
</evidence>
<protein>
    <submittedName>
        <fullName evidence="3">Uncharacterized protein</fullName>
    </submittedName>
</protein>
<dbReference type="STRING" id="1227482.C469_06254"/>
<dbReference type="RefSeq" id="WP_008004814.1">
    <property type="nucleotide sequence ID" value="NZ_AOJG01000015.1"/>
</dbReference>
<gene>
    <name evidence="3" type="ORF">C469_06254</name>
</gene>
<dbReference type="PATRIC" id="fig|1227482.3.peg.1260"/>
<keyword evidence="2" id="KW-0812">Transmembrane</keyword>
<sequence>MYITVATAASVQYAGLLLIVNSQLPAGGAAILTQYVLLPVFASGILAVGLGLHVGKRSENEMGAVAASGIGTYLGYIGFVLATVVATRVVGSDFISSALGLTTEGLLSELVFVGLGIGFVGAGTGYLGFRSKRATDRTDVDGETEARAVAGPDEPTADVATDGGENDPGSRLFGGLFEAFTGPSPARTTWMTVYAFALVGVGYGISTVALTVGATGFVPILISLSASYAIVFSAPLLAAYFGSQVGRSTSTTRAVSIGFVGGGLGFVAMVLAMVVIGSFGPDAGLLNNLSSSVELLQGNVGAASSVFAQGIETVFGAVPRGYEISRILLLGGVGSALAGAVAAFAAQDDRGWV</sequence>
<evidence type="ECO:0000313" key="4">
    <source>
        <dbReference type="Proteomes" id="UP000011650"/>
    </source>
</evidence>
<dbReference type="AlphaFoldDB" id="M0NWX0"/>
<organism evidence="3 4">
    <name type="scientific">Halorubrum lipolyticum DSM 21995</name>
    <dbReference type="NCBI Taxonomy" id="1227482"/>
    <lineage>
        <taxon>Archaea</taxon>
        <taxon>Methanobacteriati</taxon>
        <taxon>Methanobacteriota</taxon>
        <taxon>Stenosarchaea group</taxon>
        <taxon>Halobacteria</taxon>
        <taxon>Halobacteriales</taxon>
        <taxon>Haloferacaceae</taxon>
        <taxon>Halorubrum</taxon>
    </lineage>
</organism>
<feature type="transmembrane region" description="Helical" evidence="2">
    <location>
        <begin position="193"/>
        <end position="214"/>
    </location>
</feature>
<reference evidence="3 4" key="1">
    <citation type="journal article" date="2014" name="PLoS Genet.">
        <title>Phylogenetically driven sequencing of extremely halophilic archaea reveals strategies for static and dynamic osmo-response.</title>
        <authorList>
            <person name="Becker E.A."/>
            <person name="Seitzer P.M."/>
            <person name="Tritt A."/>
            <person name="Larsen D."/>
            <person name="Krusor M."/>
            <person name="Yao A.I."/>
            <person name="Wu D."/>
            <person name="Madern D."/>
            <person name="Eisen J.A."/>
            <person name="Darling A.E."/>
            <person name="Facciotti M.T."/>
        </authorList>
    </citation>
    <scope>NUCLEOTIDE SEQUENCE [LARGE SCALE GENOMIC DNA]</scope>
    <source>
        <strain evidence="3 4">DSM 21995</strain>
    </source>
</reference>
<feature type="transmembrane region" description="Helical" evidence="2">
    <location>
        <begin position="32"/>
        <end position="52"/>
    </location>
</feature>
<keyword evidence="4" id="KW-1185">Reference proteome</keyword>
<keyword evidence="2" id="KW-0472">Membrane</keyword>
<evidence type="ECO:0000256" key="1">
    <source>
        <dbReference type="SAM" id="MobiDB-lite"/>
    </source>
</evidence>
<name>M0NWX0_9EURY</name>
<dbReference type="OrthoDB" id="387322at2157"/>
<comment type="caution">
    <text evidence="3">The sequence shown here is derived from an EMBL/GenBank/DDBJ whole genome shotgun (WGS) entry which is preliminary data.</text>
</comment>
<feature type="transmembrane region" description="Helical" evidence="2">
    <location>
        <begin position="64"/>
        <end position="90"/>
    </location>
</feature>
<keyword evidence="2" id="KW-1133">Transmembrane helix</keyword>
<feature type="transmembrane region" description="Helical" evidence="2">
    <location>
        <begin position="254"/>
        <end position="276"/>
    </location>
</feature>
<feature type="transmembrane region" description="Helical" evidence="2">
    <location>
        <begin position="110"/>
        <end position="129"/>
    </location>
</feature>
<proteinExistence type="predicted"/>
<accession>M0NWX0</accession>
<feature type="transmembrane region" description="Helical" evidence="2">
    <location>
        <begin position="327"/>
        <end position="346"/>
    </location>
</feature>
<evidence type="ECO:0000256" key="2">
    <source>
        <dbReference type="SAM" id="Phobius"/>
    </source>
</evidence>
<feature type="transmembrane region" description="Helical" evidence="2">
    <location>
        <begin position="220"/>
        <end position="242"/>
    </location>
</feature>
<dbReference type="Proteomes" id="UP000011650">
    <property type="component" value="Unassembled WGS sequence"/>
</dbReference>
<dbReference type="EMBL" id="AOJG01000015">
    <property type="protein sequence ID" value="EMA61769.1"/>
    <property type="molecule type" value="Genomic_DNA"/>
</dbReference>
<feature type="region of interest" description="Disordered" evidence="1">
    <location>
        <begin position="138"/>
        <end position="165"/>
    </location>
</feature>